<feature type="transmembrane region" description="Helical" evidence="7">
    <location>
        <begin position="52"/>
        <end position="68"/>
    </location>
</feature>
<name>X0WII3_9ZZZZ</name>
<evidence type="ECO:0000256" key="3">
    <source>
        <dbReference type="ARBA" id="ARBA00022679"/>
    </source>
</evidence>
<evidence type="ECO:0000256" key="5">
    <source>
        <dbReference type="ARBA" id="ARBA00022989"/>
    </source>
</evidence>
<feature type="transmembrane region" description="Helical" evidence="7">
    <location>
        <begin position="130"/>
        <end position="153"/>
    </location>
</feature>
<keyword evidence="4 7" id="KW-0812">Transmembrane</keyword>
<feature type="transmembrane region" description="Helical" evidence="7">
    <location>
        <begin position="99"/>
        <end position="124"/>
    </location>
</feature>
<organism evidence="8">
    <name type="scientific">marine sediment metagenome</name>
    <dbReference type="NCBI Taxonomy" id="412755"/>
    <lineage>
        <taxon>unclassified sequences</taxon>
        <taxon>metagenomes</taxon>
        <taxon>ecological metagenomes</taxon>
    </lineage>
</organism>
<feature type="non-terminal residue" evidence="8">
    <location>
        <position position="256"/>
    </location>
</feature>
<keyword evidence="5 7" id="KW-1133">Transmembrane helix</keyword>
<proteinExistence type="predicted"/>
<keyword evidence="3" id="KW-0808">Transferase</keyword>
<dbReference type="EMBL" id="BARS01038474">
    <property type="protein sequence ID" value="GAG23017.1"/>
    <property type="molecule type" value="Genomic_DNA"/>
</dbReference>
<accession>X0WII3</accession>
<keyword evidence="6 7" id="KW-0472">Membrane</keyword>
<reference evidence="8" key="1">
    <citation type="journal article" date="2014" name="Front. Microbiol.">
        <title>High frequency of phylogenetically diverse reductive dehalogenase-homologous genes in deep subseafloor sedimentary metagenomes.</title>
        <authorList>
            <person name="Kawai M."/>
            <person name="Futagami T."/>
            <person name="Toyoda A."/>
            <person name="Takaki Y."/>
            <person name="Nishi S."/>
            <person name="Hori S."/>
            <person name="Arai W."/>
            <person name="Tsubouchi T."/>
            <person name="Morono Y."/>
            <person name="Uchiyama I."/>
            <person name="Ito T."/>
            <person name="Fujiyama A."/>
            <person name="Inagaki F."/>
            <person name="Takami H."/>
        </authorList>
    </citation>
    <scope>NUCLEOTIDE SEQUENCE</scope>
    <source>
        <strain evidence="8">Expedition CK06-06</strain>
    </source>
</reference>
<evidence type="ECO:0008006" key="9">
    <source>
        <dbReference type="Google" id="ProtNLM"/>
    </source>
</evidence>
<evidence type="ECO:0000256" key="2">
    <source>
        <dbReference type="ARBA" id="ARBA00022475"/>
    </source>
</evidence>
<evidence type="ECO:0000313" key="8">
    <source>
        <dbReference type="EMBL" id="GAG23017.1"/>
    </source>
</evidence>
<feature type="non-terminal residue" evidence="8">
    <location>
        <position position="1"/>
    </location>
</feature>
<comment type="subcellular location">
    <subcellularLocation>
        <location evidence="1">Cell membrane</location>
        <topology evidence="1">Multi-pass membrane protein</topology>
    </subcellularLocation>
</comment>
<feature type="transmembrane region" description="Helical" evidence="7">
    <location>
        <begin position="226"/>
        <end position="255"/>
    </location>
</feature>
<dbReference type="AlphaFoldDB" id="X0WII3"/>
<feature type="transmembrane region" description="Helical" evidence="7">
    <location>
        <begin position="194"/>
        <end position="214"/>
    </location>
</feature>
<protein>
    <recommendedName>
        <fullName evidence="9">DUF2029 domain-containing protein</fullName>
    </recommendedName>
</protein>
<dbReference type="GO" id="GO:0016758">
    <property type="term" value="F:hexosyltransferase activity"/>
    <property type="evidence" value="ECO:0007669"/>
    <property type="project" value="InterPro"/>
</dbReference>
<feature type="transmembrane region" description="Helical" evidence="7">
    <location>
        <begin position="20"/>
        <end position="40"/>
    </location>
</feature>
<comment type="caution">
    <text evidence="8">The sequence shown here is derived from an EMBL/GenBank/DDBJ whole genome shotgun (WGS) entry which is preliminary data.</text>
</comment>
<dbReference type="Pfam" id="PF09594">
    <property type="entry name" value="GT87"/>
    <property type="match status" value="1"/>
</dbReference>
<gene>
    <name evidence="8" type="ORF">S01H1_58869</name>
</gene>
<evidence type="ECO:0000256" key="4">
    <source>
        <dbReference type="ARBA" id="ARBA00022692"/>
    </source>
</evidence>
<sequence>VYTPVALLLFAPLSRLPDTTVWGIWTVLNMLAYVGALFLVWRALRPRGASRLYLVLLSLCAILFAPFIEMLYVGQINGLILLGIALLFYATVTDRWAIVGAIGLACAAAVKMSPIVLLGLPAAWERPRRVVWGLGAVVILAAIAGVVFGAGVWRQFFDAMPVLFQSYPKTINQTLAVSACAILHQASCPALRDWATFSGIAVLALAVAGLFPAASSPRDRVIGSALMITGMVIASPLIWYHHMVFLTIPLLVLILG</sequence>
<evidence type="ECO:0000256" key="6">
    <source>
        <dbReference type="ARBA" id="ARBA00023136"/>
    </source>
</evidence>
<evidence type="ECO:0000256" key="1">
    <source>
        <dbReference type="ARBA" id="ARBA00004651"/>
    </source>
</evidence>
<evidence type="ECO:0000256" key="7">
    <source>
        <dbReference type="SAM" id="Phobius"/>
    </source>
</evidence>
<dbReference type="GO" id="GO:0005886">
    <property type="term" value="C:plasma membrane"/>
    <property type="evidence" value="ECO:0007669"/>
    <property type="project" value="UniProtKB-SubCell"/>
</dbReference>
<keyword evidence="2" id="KW-1003">Cell membrane</keyword>
<dbReference type="InterPro" id="IPR018584">
    <property type="entry name" value="GT87"/>
</dbReference>